<organism evidence="3 4">
    <name type="scientific">Paenibacillus roseus</name>
    <dbReference type="NCBI Taxonomy" id="2798579"/>
    <lineage>
        <taxon>Bacteria</taxon>
        <taxon>Bacillati</taxon>
        <taxon>Bacillota</taxon>
        <taxon>Bacilli</taxon>
        <taxon>Bacillales</taxon>
        <taxon>Paenibacillaceae</taxon>
        <taxon>Paenibacillus</taxon>
    </lineage>
</organism>
<keyword evidence="1" id="KW-0732">Signal</keyword>
<dbReference type="RefSeq" id="WP_199019418.1">
    <property type="nucleotide sequence ID" value="NZ_JAELUP010000061.1"/>
</dbReference>
<gene>
    <name evidence="3" type="ORF">JFN88_11385</name>
</gene>
<reference evidence="3" key="1">
    <citation type="submission" date="2020-12" db="EMBL/GenBank/DDBJ databases">
        <authorList>
            <person name="Huq M.A."/>
        </authorList>
    </citation>
    <scope>NUCLEOTIDE SEQUENCE</scope>
    <source>
        <strain evidence="3">MAHUQ-46</strain>
    </source>
</reference>
<name>A0A934J7M4_9BACL</name>
<evidence type="ECO:0000313" key="3">
    <source>
        <dbReference type="EMBL" id="MBJ6361865.1"/>
    </source>
</evidence>
<evidence type="ECO:0000259" key="2">
    <source>
        <dbReference type="Pfam" id="PF14478"/>
    </source>
</evidence>
<comment type="caution">
    <text evidence="3">The sequence shown here is derived from an EMBL/GenBank/DDBJ whole genome shotgun (WGS) entry which is preliminary data.</text>
</comment>
<sequence>MKTNVWKKTLGLWLGLLLLLSVLQPALAMAAGSSSTGVPVQVRIEGWSQTIVPLKQFNIAAYDITDTVGNNSVGNWYQTSSTPLVIHAIIKALELDGFDVTDPDVIDVPYGGNYIRGIGGEAERSQGTNSGWMYKVNGVLPLLGVGQQTLQANDLLEVYFIGDYNTYDFGKITASATSIQAGQSVTFTVTGEPSSWGTPLPFAPISGATLSINGASSVYTTNVSGQATVTFNTPGTYRVTANKFGANYYNLVRPVPVVIQVN</sequence>
<dbReference type="Proteomes" id="UP000640274">
    <property type="component" value="Unassembled WGS sequence"/>
</dbReference>
<feature type="signal peptide" evidence="1">
    <location>
        <begin position="1"/>
        <end position="30"/>
    </location>
</feature>
<dbReference type="Gene3D" id="2.170.130.30">
    <property type="match status" value="1"/>
</dbReference>
<protein>
    <submittedName>
        <fullName evidence="3">DUF4430 domain-containing protein</fullName>
    </submittedName>
</protein>
<feature type="chain" id="PRO_5036712883" evidence="1">
    <location>
        <begin position="31"/>
        <end position="262"/>
    </location>
</feature>
<dbReference type="InterPro" id="IPR008969">
    <property type="entry name" value="CarboxyPept-like_regulatory"/>
</dbReference>
<accession>A0A934J7M4</accession>
<dbReference type="InterPro" id="IPR027954">
    <property type="entry name" value="Transcobalamin-like_C"/>
</dbReference>
<evidence type="ECO:0000256" key="1">
    <source>
        <dbReference type="SAM" id="SignalP"/>
    </source>
</evidence>
<dbReference type="Gene3D" id="2.60.40.1120">
    <property type="entry name" value="Carboxypeptidase-like, regulatory domain"/>
    <property type="match status" value="1"/>
</dbReference>
<dbReference type="EMBL" id="JAELUP010000061">
    <property type="protein sequence ID" value="MBJ6361865.1"/>
    <property type="molecule type" value="Genomic_DNA"/>
</dbReference>
<proteinExistence type="predicted"/>
<feature type="domain" description="Transcobalamin-like C-terminal" evidence="2">
    <location>
        <begin position="112"/>
        <end position="160"/>
    </location>
</feature>
<evidence type="ECO:0000313" key="4">
    <source>
        <dbReference type="Proteomes" id="UP000640274"/>
    </source>
</evidence>
<dbReference type="Pfam" id="PF14478">
    <property type="entry name" value="DUF4430"/>
    <property type="match status" value="1"/>
</dbReference>
<keyword evidence="4" id="KW-1185">Reference proteome</keyword>
<dbReference type="SUPFAM" id="SSF49464">
    <property type="entry name" value="Carboxypeptidase regulatory domain-like"/>
    <property type="match status" value="1"/>
</dbReference>
<dbReference type="AlphaFoldDB" id="A0A934J7M4"/>